<evidence type="ECO:0000256" key="2">
    <source>
        <dbReference type="ARBA" id="ARBA00023125"/>
    </source>
</evidence>
<dbReference type="PANTHER" id="PTHR44688:SF16">
    <property type="entry name" value="DNA-BINDING TRANSCRIPTIONAL ACTIVATOR DEVR_DOSR"/>
    <property type="match status" value="1"/>
</dbReference>
<organism evidence="5 6">
    <name type="scientific">Sulfurimonas paralvinellae</name>
    <dbReference type="NCBI Taxonomy" id="317658"/>
    <lineage>
        <taxon>Bacteria</taxon>
        <taxon>Pseudomonadati</taxon>
        <taxon>Campylobacterota</taxon>
        <taxon>Epsilonproteobacteria</taxon>
        <taxon>Campylobacterales</taxon>
        <taxon>Sulfurimonadaceae</taxon>
        <taxon>Sulfurimonas</taxon>
    </lineage>
</organism>
<dbReference type="InterPro" id="IPR016032">
    <property type="entry name" value="Sig_transdc_resp-reg_C-effctor"/>
</dbReference>
<dbReference type="EMBL" id="CP041406">
    <property type="protein sequence ID" value="QOP46047.1"/>
    <property type="molecule type" value="Genomic_DNA"/>
</dbReference>
<keyword evidence="6" id="KW-1185">Reference proteome</keyword>
<keyword evidence="1" id="KW-0805">Transcription regulation</keyword>
<name>A0A7M1B8K0_9BACT</name>
<dbReference type="PROSITE" id="PS00622">
    <property type="entry name" value="HTH_LUXR_1"/>
    <property type="match status" value="1"/>
</dbReference>
<dbReference type="GO" id="GO:0006355">
    <property type="term" value="P:regulation of DNA-templated transcription"/>
    <property type="evidence" value="ECO:0007669"/>
    <property type="project" value="InterPro"/>
</dbReference>
<proteinExistence type="predicted"/>
<dbReference type="PROSITE" id="PS50043">
    <property type="entry name" value="HTH_LUXR_2"/>
    <property type="match status" value="1"/>
</dbReference>
<dbReference type="PRINTS" id="PR00038">
    <property type="entry name" value="HTHLUXR"/>
</dbReference>
<evidence type="ECO:0000259" key="4">
    <source>
        <dbReference type="PROSITE" id="PS50043"/>
    </source>
</evidence>
<evidence type="ECO:0000256" key="1">
    <source>
        <dbReference type="ARBA" id="ARBA00023015"/>
    </source>
</evidence>
<dbReference type="Gene3D" id="3.40.50.2300">
    <property type="match status" value="1"/>
</dbReference>
<dbReference type="Proteomes" id="UP000593580">
    <property type="component" value="Chromosome"/>
</dbReference>
<accession>A0A7M1B8K0</accession>
<evidence type="ECO:0000313" key="6">
    <source>
        <dbReference type="Proteomes" id="UP000593580"/>
    </source>
</evidence>
<dbReference type="CDD" id="cd06170">
    <property type="entry name" value="LuxR_C_like"/>
    <property type="match status" value="1"/>
</dbReference>
<dbReference type="RefSeq" id="WP_193110147.1">
    <property type="nucleotide sequence ID" value="NZ_CP041406.1"/>
</dbReference>
<protein>
    <submittedName>
        <fullName evidence="5">Response regulator transcription factor</fullName>
    </submittedName>
</protein>
<dbReference type="KEGG" id="spal:FM071_06945"/>
<keyword evidence="3" id="KW-0804">Transcription</keyword>
<dbReference type="Pfam" id="PF00196">
    <property type="entry name" value="GerE"/>
    <property type="match status" value="1"/>
</dbReference>
<feature type="domain" description="HTH luxR-type" evidence="4">
    <location>
        <begin position="137"/>
        <end position="200"/>
    </location>
</feature>
<sequence>MKTVLLSENENLISEWKNKLQNTKVLTAYDEESLREVTSGNLDEFIIIADYDTIASGINKMLTANTLPKQLIVLEKIPEVLIGKNLILHGVKAYGNTRMLENHFRQMLKTVSSGKVWSYPELTAQLSKLNTLTSEAQSMLHNKLTDKEQEVTLLILEGLTNEAIANKLDITIRTVKAHIGSIFQKLHVNDRLSLVLLLKQ</sequence>
<dbReference type="InterPro" id="IPR000792">
    <property type="entry name" value="Tscrpt_reg_LuxR_C"/>
</dbReference>
<evidence type="ECO:0000313" key="5">
    <source>
        <dbReference type="EMBL" id="QOP46047.1"/>
    </source>
</evidence>
<dbReference type="SMART" id="SM00421">
    <property type="entry name" value="HTH_LUXR"/>
    <property type="match status" value="1"/>
</dbReference>
<dbReference type="PANTHER" id="PTHR44688">
    <property type="entry name" value="DNA-BINDING TRANSCRIPTIONAL ACTIVATOR DEVR_DOSR"/>
    <property type="match status" value="1"/>
</dbReference>
<gene>
    <name evidence="5" type="ORF">FM071_06945</name>
</gene>
<dbReference type="AlphaFoldDB" id="A0A7M1B8K0"/>
<evidence type="ECO:0000256" key="3">
    <source>
        <dbReference type="ARBA" id="ARBA00023163"/>
    </source>
</evidence>
<dbReference type="SUPFAM" id="SSF46894">
    <property type="entry name" value="C-terminal effector domain of the bipartite response regulators"/>
    <property type="match status" value="1"/>
</dbReference>
<reference evidence="5 6" key="1">
    <citation type="submission" date="2019-07" db="EMBL/GenBank/DDBJ databases">
        <title>Sulfurimonas paralvinellae sp. nov., a novel mesophilic, hydrogen- and sulfur-oxidizing chemolithoautotroph within the Epsilonproteo- bacteria isolated from a deep-sea hydrothermal vent polychaete nest, reclassification of Thiomicrospira denitrificans as Sulfurimonas denitrificans comb. nov. and emended description of the genus Sulfurimonas.</title>
        <authorList>
            <person name="Wang S."/>
            <person name="Jiang L."/>
            <person name="Shao Z."/>
        </authorList>
    </citation>
    <scope>NUCLEOTIDE SEQUENCE [LARGE SCALE GENOMIC DNA]</scope>
    <source>
        <strain evidence="5 6">GO25</strain>
    </source>
</reference>
<keyword evidence="2" id="KW-0238">DNA-binding</keyword>
<dbReference type="GO" id="GO:0003677">
    <property type="term" value="F:DNA binding"/>
    <property type="evidence" value="ECO:0007669"/>
    <property type="project" value="UniProtKB-KW"/>
</dbReference>